<accession>A0A2T2WKE7</accession>
<dbReference type="SUPFAM" id="SSF100920">
    <property type="entry name" value="Heat shock protein 70kD (HSP70), peptide-binding domain"/>
    <property type="match status" value="1"/>
</dbReference>
<dbReference type="Proteomes" id="UP000241848">
    <property type="component" value="Unassembled WGS sequence"/>
</dbReference>
<sequence length="601" mass="66042">MSEEDKFRPVVGIDLGTTNSLLAIIRNGVPEVVPIDGQVLLPSVVHRAPDGSILVGEDAKAALIAMPDRSVASIKRLMGTDKLVRMAGEEFTPVEISAMILKRLKQATDEVYGEGPKEAVITVPAYFNDRQRRDTQEAGRIAGFVVERIINEPTAAAMAFGLEHRDAQDKLVVYDLGGGTFDISVVQMEDGILEVMASDGHRALGGNDFDQLIVDAWCRELAEVSQFNAKKNLHALALLRREAELAKMQLSTQESVFVEIPVVALTGTGTPISFSTTLTRRAFDAMIEPLLRKTMDITRDTLKAADLKPEQISNVLLVGGSTRIVRVRQMIEEFFQRAPHTEVDPDRAVALGAAIQAGIKSGALGQQDFIVTDVAPFSMGIAVLKESAHGGWVPGGFAPIIVKNTTVPTTRTRSFYTVVDNQESIDVEVYQGEKEWVAQNLRLGSVTVSGLARKPAGQESIDVTFRYTLNGMLDVQARAPSTGAVATLRLNDALDRSSQERLQQSRDRISRSQAAFDFDEDTKEGEEQEIEVTASVEELLAQARQLRRRLRRVVPKTALAELDAFLSELSEAVADEDIDRLTEVTNRAYEWLLELEESRDD</sequence>
<dbReference type="Gene3D" id="3.90.640.10">
    <property type="entry name" value="Actin, Chain A, domain 4"/>
    <property type="match status" value="1"/>
</dbReference>
<dbReference type="PANTHER" id="PTHR19375">
    <property type="entry name" value="HEAT SHOCK PROTEIN 70KDA"/>
    <property type="match status" value="1"/>
</dbReference>
<gene>
    <name evidence="14" type="ORF">C7B45_05875</name>
</gene>
<dbReference type="InterPro" id="IPR013126">
    <property type="entry name" value="Hsp_70_fam"/>
</dbReference>
<dbReference type="InterPro" id="IPR043129">
    <property type="entry name" value="ATPase_NBD"/>
</dbReference>
<comment type="caution">
    <text evidence="14">The sequence shown here is derived from an EMBL/GenBank/DDBJ whole genome shotgun (WGS) entry which is preliminary data.</text>
</comment>
<dbReference type="GO" id="GO:0140662">
    <property type="term" value="F:ATP-dependent protein folding chaperone"/>
    <property type="evidence" value="ECO:0007669"/>
    <property type="project" value="InterPro"/>
</dbReference>
<organism evidence="14 15">
    <name type="scientific">Sulfobacillus acidophilus</name>
    <dbReference type="NCBI Taxonomy" id="53633"/>
    <lineage>
        <taxon>Bacteria</taxon>
        <taxon>Bacillati</taxon>
        <taxon>Bacillota</taxon>
        <taxon>Clostridia</taxon>
        <taxon>Eubacteriales</taxon>
        <taxon>Clostridiales Family XVII. Incertae Sedis</taxon>
        <taxon>Sulfobacillus</taxon>
    </lineage>
</organism>
<dbReference type="FunFam" id="3.90.640.10:FF:000003">
    <property type="entry name" value="Molecular chaperone DnaK"/>
    <property type="match status" value="1"/>
</dbReference>
<protein>
    <recommendedName>
        <fullName evidence="3">Chaperone protein DnaK</fullName>
    </recommendedName>
    <alternativeName>
        <fullName evidence="4">Chaperone protein dnaK</fullName>
    </alternativeName>
    <alternativeName>
        <fullName evidence="12">HSP70</fullName>
    </alternativeName>
    <alternativeName>
        <fullName evidence="11">Heat shock 70 kDa protein</fullName>
    </alternativeName>
    <alternativeName>
        <fullName evidence="10">Heat shock protein 70</fullName>
    </alternativeName>
</protein>
<dbReference type="PRINTS" id="PR00301">
    <property type="entry name" value="HEATSHOCK70"/>
</dbReference>
<keyword evidence="6 13" id="KW-0547">Nucleotide-binding</keyword>
<evidence type="ECO:0000313" key="14">
    <source>
        <dbReference type="EMBL" id="PSR22724.1"/>
    </source>
</evidence>
<evidence type="ECO:0000256" key="2">
    <source>
        <dbReference type="ARBA" id="ARBA00007381"/>
    </source>
</evidence>
<comment type="function">
    <text evidence="1">Acts as a chaperone.</text>
</comment>
<dbReference type="InterPro" id="IPR018181">
    <property type="entry name" value="Heat_shock_70_CS"/>
</dbReference>
<dbReference type="PROSITE" id="PS00329">
    <property type="entry name" value="HSP70_2"/>
    <property type="match status" value="1"/>
</dbReference>
<evidence type="ECO:0000256" key="5">
    <source>
        <dbReference type="ARBA" id="ARBA00022553"/>
    </source>
</evidence>
<evidence type="ECO:0000256" key="9">
    <source>
        <dbReference type="ARBA" id="ARBA00023186"/>
    </source>
</evidence>
<keyword evidence="7 13" id="KW-0067">ATP-binding</keyword>
<evidence type="ECO:0000256" key="1">
    <source>
        <dbReference type="ARBA" id="ARBA00002290"/>
    </source>
</evidence>
<dbReference type="Pfam" id="PF00012">
    <property type="entry name" value="HSP70"/>
    <property type="match status" value="1"/>
</dbReference>
<evidence type="ECO:0000256" key="4">
    <source>
        <dbReference type="ARBA" id="ARBA00017249"/>
    </source>
</evidence>
<evidence type="ECO:0000256" key="12">
    <source>
        <dbReference type="ARBA" id="ARBA00033103"/>
    </source>
</evidence>
<comment type="similarity">
    <text evidence="2 13">Belongs to the heat shock protein 70 family.</text>
</comment>
<dbReference type="GO" id="GO:0005524">
    <property type="term" value="F:ATP binding"/>
    <property type="evidence" value="ECO:0007669"/>
    <property type="project" value="UniProtKB-KW"/>
</dbReference>
<proteinExistence type="inferred from homology"/>
<dbReference type="FunFam" id="3.30.420.40:FF:000071">
    <property type="entry name" value="Molecular chaperone DnaK"/>
    <property type="match status" value="1"/>
</dbReference>
<dbReference type="EMBL" id="PXYV01000013">
    <property type="protein sequence ID" value="PSR22724.1"/>
    <property type="molecule type" value="Genomic_DNA"/>
</dbReference>
<reference evidence="14 15" key="1">
    <citation type="journal article" date="2014" name="BMC Genomics">
        <title>Comparison of environmental and isolate Sulfobacillus genomes reveals diverse carbon, sulfur, nitrogen, and hydrogen metabolisms.</title>
        <authorList>
            <person name="Justice N.B."/>
            <person name="Norman A."/>
            <person name="Brown C.T."/>
            <person name="Singh A."/>
            <person name="Thomas B.C."/>
            <person name="Banfield J.F."/>
        </authorList>
    </citation>
    <scope>NUCLEOTIDE SEQUENCE [LARGE SCALE GENOMIC DNA]</scope>
    <source>
        <strain evidence="14">AMDSBA3</strain>
    </source>
</reference>
<evidence type="ECO:0000256" key="7">
    <source>
        <dbReference type="ARBA" id="ARBA00022840"/>
    </source>
</evidence>
<evidence type="ECO:0000256" key="11">
    <source>
        <dbReference type="ARBA" id="ARBA00030945"/>
    </source>
</evidence>
<evidence type="ECO:0000313" key="15">
    <source>
        <dbReference type="Proteomes" id="UP000241848"/>
    </source>
</evidence>
<evidence type="ECO:0000256" key="8">
    <source>
        <dbReference type="ARBA" id="ARBA00023016"/>
    </source>
</evidence>
<dbReference type="Gene3D" id="3.30.420.40">
    <property type="match status" value="2"/>
</dbReference>
<evidence type="ECO:0000256" key="10">
    <source>
        <dbReference type="ARBA" id="ARBA00030019"/>
    </source>
</evidence>
<dbReference type="InterPro" id="IPR029047">
    <property type="entry name" value="HSP70_peptide-bd_sf"/>
</dbReference>
<dbReference type="PROSITE" id="PS00297">
    <property type="entry name" value="HSP70_1"/>
    <property type="match status" value="1"/>
</dbReference>
<keyword evidence="5" id="KW-0597">Phosphoprotein</keyword>
<evidence type="ECO:0000256" key="6">
    <source>
        <dbReference type="ARBA" id="ARBA00022741"/>
    </source>
</evidence>
<evidence type="ECO:0000256" key="13">
    <source>
        <dbReference type="RuleBase" id="RU003322"/>
    </source>
</evidence>
<keyword evidence="9" id="KW-0143">Chaperone</keyword>
<dbReference type="Gene3D" id="2.60.34.10">
    <property type="entry name" value="Substrate Binding Domain Of DNAk, Chain A, domain 1"/>
    <property type="match status" value="1"/>
</dbReference>
<keyword evidence="8" id="KW-0346">Stress response</keyword>
<dbReference type="AlphaFoldDB" id="A0A2T2WKE7"/>
<evidence type="ECO:0000256" key="3">
    <source>
        <dbReference type="ARBA" id="ARBA00014415"/>
    </source>
</evidence>
<name>A0A2T2WKE7_9FIRM</name>
<dbReference type="SUPFAM" id="SSF53067">
    <property type="entry name" value="Actin-like ATPase domain"/>
    <property type="match status" value="2"/>
</dbReference>